<evidence type="ECO:0000313" key="6">
    <source>
        <dbReference type="Proteomes" id="UP000261580"/>
    </source>
</evidence>
<keyword evidence="3" id="KW-0342">GTP-binding</keyword>
<dbReference type="Bgee" id="ENSNBRG00000019223">
    <property type="expression patterns" value="Expressed in zone of skin and 4 other cell types or tissues"/>
</dbReference>
<dbReference type="GO" id="GO:0005525">
    <property type="term" value="F:GTP binding"/>
    <property type="evidence" value="ECO:0007669"/>
    <property type="project" value="UniProtKB-KW"/>
</dbReference>
<dbReference type="InterPro" id="IPR006703">
    <property type="entry name" value="G_AIG1"/>
</dbReference>
<sequence length="246" mass="27154">MTDSCKSYYGSSSSDLRLVLLGNIGCGKTALADTILAQLSPISPGASRSCQLRQGFIEGRNVTLVEAPRWYWSGGKMEDGVKKETQRAMTLVPPGPHAILLLVPVNQFTEVSLGLPVSDVICSVWRHTLVLFTYADRLRASGKAKNNNIEAYIAGQRGDLLKIVEKCGDRFHVLETERGGGERSNVADLLEKVEQTAKEAGGQYYSCPAFQEAENREWQGNCRSMFSVSRHSLVLFFDLCCLWLPC</sequence>
<comment type="similarity">
    <text evidence="1">Belongs to the TRAFAC class TrmE-Era-EngA-EngB-Septin-like GTPase superfamily. AIG1/Toc34/Toc159-like paraseptin GTPase family. IAN subfamily.</text>
</comment>
<dbReference type="Proteomes" id="UP000261580">
    <property type="component" value="Unassembled WGS sequence"/>
</dbReference>
<dbReference type="InterPro" id="IPR045058">
    <property type="entry name" value="GIMA/IAN/Toc"/>
</dbReference>
<protein>
    <recommendedName>
        <fullName evidence="4">AIG1-type G domain-containing protein</fullName>
    </recommendedName>
</protein>
<evidence type="ECO:0000256" key="2">
    <source>
        <dbReference type="ARBA" id="ARBA00022741"/>
    </source>
</evidence>
<keyword evidence="6" id="KW-1185">Reference proteome</keyword>
<dbReference type="STRING" id="32507.ENSNBRP00000025162"/>
<dbReference type="Pfam" id="PF04548">
    <property type="entry name" value="AIG1"/>
    <property type="match status" value="1"/>
</dbReference>
<accession>A0A3Q4I4G9</accession>
<dbReference type="PANTHER" id="PTHR10903:SF167">
    <property type="entry name" value="GTPASE IMAP FAMILY MEMBER 6-RELATED"/>
    <property type="match status" value="1"/>
</dbReference>
<dbReference type="GeneTree" id="ENSGT00940000165343"/>
<dbReference type="Gene3D" id="3.40.50.300">
    <property type="entry name" value="P-loop containing nucleotide triphosphate hydrolases"/>
    <property type="match status" value="1"/>
</dbReference>
<name>A0A3Q4I4G9_NEOBR</name>
<dbReference type="PANTHER" id="PTHR10903">
    <property type="entry name" value="GTPASE, IMAP FAMILY MEMBER-RELATED"/>
    <property type="match status" value="1"/>
</dbReference>
<organism evidence="5 6">
    <name type="scientific">Neolamprologus brichardi</name>
    <name type="common">Fairy cichlid</name>
    <name type="synonym">Lamprologus brichardi</name>
    <dbReference type="NCBI Taxonomy" id="32507"/>
    <lineage>
        <taxon>Eukaryota</taxon>
        <taxon>Metazoa</taxon>
        <taxon>Chordata</taxon>
        <taxon>Craniata</taxon>
        <taxon>Vertebrata</taxon>
        <taxon>Euteleostomi</taxon>
        <taxon>Actinopterygii</taxon>
        <taxon>Neopterygii</taxon>
        <taxon>Teleostei</taxon>
        <taxon>Neoteleostei</taxon>
        <taxon>Acanthomorphata</taxon>
        <taxon>Ovalentaria</taxon>
        <taxon>Cichlomorphae</taxon>
        <taxon>Cichliformes</taxon>
        <taxon>Cichlidae</taxon>
        <taxon>African cichlids</taxon>
        <taxon>Pseudocrenilabrinae</taxon>
        <taxon>Lamprologini</taxon>
        <taxon>Neolamprologus</taxon>
    </lineage>
</organism>
<dbReference type="Ensembl" id="ENSNBRT00000025817.1">
    <property type="protein sequence ID" value="ENSNBRP00000025162.1"/>
    <property type="gene ID" value="ENSNBRG00000019223.1"/>
</dbReference>
<dbReference type="SUPFAM" id="SSF52540">
    <property type="entry name" value="P-loop containing nucleoside triphosphate hydrolases"/>
    <property type="match status" value="1"/>
</dbReference>
<feature type="domain" description="AIG1-type G" evidence="4">
    <location>
        <begin position="16"/>
        <end position="217"/>
    </location>
</feature>
<proteinExistence type="inferred from homology"/>
<keyword evidence="2" id="KW-0547">Nucleotide-binding</keyword>
<dbReference type="AlphaFoldDB" id="A0A3Q4I4G9"/>
<reference evidence="5" key="2">
    <citation type="submission" date="2025-09" db="UniProtKB">
        <authorList>
            <consortium name="Ensembl"/>
        </authorList>
    </citation>
    <scope>IDENTIFICATION</scope>
</reference>
<evidence type="ECO:0000256" key="1">
    <source>
        <dbReference type="ARBA" id="ARBA00008535"/>
    </source>
</evidence>
<dbReference type="OMA" id="AAREICH"/>
<evidence type="ECO:0000256" key="3">
    <source>
        <dbReference type="ARBA" id="ARBA00023134"/>
    </source>
</evidence>
<evidence type="ECO:0000313" key="5">
    <source>
        <dbReference type="Ensembl" id="ENSNBRP00000025162.1"/>
    </source>
</evidence>
<evidence type="ECO:0000259" key="4">
    <source>
        <dbReference type="Pfam" id="PF04548"/>
    </source>
</evidence>
<dbReference type="InterPro" id="IPR027417">
    <property type="entry name" value="P-loop_NTPase"/>
</dbReference>
<reference evidence="5" key="1">
    <citation type="submission" date="2025-08" db="UniProtKB">
        <authorList>
            <consortium name="Ensembl"/>
        </authorList>
    </citation>
    <scope>IDENTIFICATION</scope>
</reference>